<evidence type="ECO:0000259" key="12">
    <source>
        <dbReference type="Pfam" id="PF03895"/>
    </source>
</evidence>
<evidence type="ECO:0000256" key="9">
    <source>
        <dbReference type="ARBA" id="ARBA00023136"/>
    </source>
</evidence>
<dbReference type="GO" id="GO:0009986">
    <property type="term" value="C:cell surface"/>
    <property type="evidence" value="ECO:0007669"/>
    <property type="project" value="UniProtKB-SubCell"/>
</dbReference>
<evidence type="ECO:0000256" key="4">
    <source>
        <dbReference type="ARBA" id="ARBA00022448"/>
    </source>
</evidence>
<evidence type="ECO:0000256" key="2">
    <source>
        <dbReference type="ARBA" id="ARBA00004442"/>
    </source>
</evidence>
<dbReference type="InterPro" id="IPR008635">
    <property type="entry name" value="Coiled_stalk_dom"/>
</dbReference>
<comment type="subcellular location">
    <subcellularLocation>
        <location evidence="2">Cell outer membrane</location>
    </subcellularLocation>
    <subcellularLocation>
        <location evidence="1">Cell surface</location>
    </subcellularLocation>
</comment>
<feature type="domain" description="Trimeric autotransporter adhesin YadA-like stalk" evidence="13">
    <location>
        <begin position="115"/>
        <end position="156"/>
    </location>
</feature>
<comment type="similarity">
    <text evidence="3">Belongs to the autotransporter-2 (AT-2) (TC 1.B.40) family.</text>
</comment>
<dbReference type="Gene3D" id="3.30.1300.30">
    <property type="entry name" value="GSPII I/J protein-like"/>
    <property type="match status" value="1"/>
</dbReference>
<feature type="domain" description="Trimeric autotransporter adhesin YadA-like stalk" evidence="13">
    <location>
        <begin position="302"/>
        <end position="342"/>
    </location>
</feature>
<keyword evidence="8" id="KW-0653">Protein transport</keyword>
<feature type="region of interest" description="Disordered" evidence="11">
    <location>
        <begin position="512"/>
        <end position="531"/>
    </location>
</feature>
<evidence type="ECO:0000256" key="10">
    <source>
        <dbReference type="ARBA" id="ARBA00023237"/>
    </source>
</evidence>
<feature type="region of interest" description="Disordered" evidence="11">
    <location>
        <begin position="574"/>
        <end position="599"/>
    </location>
</feature>
<keyword evidence="10" id="KW-0998">Cell outer membrane</keyword>
<evidence type="ECO:0000256" key="8">
    <source>
        <dbReference type="ARBA" id="ARBA00022927"/>
    </source>
</evidence>
<dbReference type="AlphaFoldDB" id="N9R123"/>
<proteinExistence type="inferred from homology"/>
<reference evidence="14 15" key="1">
    <citation type="submission" date="2013-02" db="EMBL/GenBank/DDBJ databases">
        <title>The Genome Sequence of Acinetobacter sp. NIPH 1859.</title>
        <authorList>
            <consortium name="The Broad Institute Genome Sequencing Platform"/>
            <consortium name="The Broad Institute Genome Sequencing Center for Infectious Disease"/>
            <person name="Cerqueira G."/>
            <person name="Feldgarden M."/>
            <person name="Courvalin P."/>
            <person name="Perichon B."/>
            <person name="Grillot-Courvalin C."/>
            <person name="Clermont D."/>
            <person name="Rocha E."/>
            <person name="Yoon E.-J."/>
            <person name="Nemec A."/>
            <person name="Walker B."/>
            <person name="Young S.K."/>
            <person name="Zeng Q."/>
            <person name="Gargeya S."/>
            <person name="Fitzgerald M."/>
            <person name="Haas B."/>
            <person name="Abouelleil A."/>
            <person name="Alvarado L."/>
            <person name="Arachchi H.M."/>
            <person name="Berlin A.M."/>
            <person name="Chapman S.B."/>
            <person name="Dewar J."/>
            <person name="Goldberg J."/>
            <person name="Griggs A."/>
            <person name="Gujja S."/>
            <person name="Hansen M."/>
            <person name="Howarth C."/>
            <person name="Imamovic A."/>
            <person name="Larimer J."/>
            <person name="McCowan C."/>
            <person name="Murphy C."/>
            <person name="Neiman D."/>
            <person name="Pearson M."/>
            <person name="Priest M."/>
            <person name="Roberts A."/>
            <person name="Saif S."/>
            <person name="Shea T."/>
            <person name="Sisk P."/>
            <person name="Sykes S."/>
            <person name="Wortman J."/>
            <person name="Nusbaum C."/>
            <person name="Birren B."/>
        </authorList>
    </citation>
    <scope>NUCLEOTIDE SEQUENCE [LARGE SCALE GENOMIC DNA]</scope>
    <source>
        <strain evidence="14 15">NIPH 1859</strain>
    </source>
</reference>
<dbReference type="Gene3D" id="2.20.70.140">
    <property type="match status" value="3"/>
</dbReference>
<evidence type="ECO:0000256" key="5">
    <source>
        <dbReference type="ARBA" id="ARBA00022452"/>
    </source>
</evidence>
<keyword evidence="7" id="KW-0732">Signal</keyword>
<feature type="compositionally biased region" description="Polar residues" evidence="11">
    <location>
        <begin position="392"/>
        <end position="402"/>
    </location>
</feature>
<evidence type="ECO:0000259" key="13">
    <source>
        <dbReference type="Pfam" id="PF05662"/>
    </source>
</evidence>
<feature type="region of interest" description="Disordered" evidence="11">
    <location>
        <begin position="392"/>
        <end position="437"/>
    </location>
</feature>
<dbReference type="Gene3D" id="6.20.50.100">
    <property type="match status" value="1"/>
</dbReference>
<evidence type="ECO:0000256" key="7">
    <source>
        <dbReference type="ARBA" id="ARBA00022729"/>
    </source>
</evidence>
<keyword evidence="6" id="KW-0812">Transmembrane</keyword>
<dbReference type="Pfam" id="PF03895">
    <property type="entry name" value="YadA_anchor"/>
    <property type="match status" value="1"/>
</dbReference>
<keyword evidence="15" id="KW-1185">Reference proteome</keyword>
<dbReference type="SUPFAM" id="SSF101967">
    <property type="entry name" value="Adhesin YadA, collagen-binding domain"/>
    <property type="match status" value="2"/>
</dbReference>
<feature type="non-terminal residue" evidence="14">
    <location>
        <position position="1"/>
    </location>
</feature>
<dbReference type="Pfam" id="PF05662">
    <property type="entry name" value="YadA_stalk"/>
    <property type="match status" value="4"/>
</dbReference>
<sequence length="770" mass="76838">VNPDGTVSAPNYTVNGNNVNNVGDAITALDKGWNLQSNGANAAAVKAGDSVDIGTADGEENLQVAKDGNNIKYSLNRDLKVDSVTTGDTVINNDGMTITGGPSVTKSGIDAAGNKISNVADGTVAAGSTEAVNGGQLHGVADSVKNSIGGETVLNPDGSVTTSNVGNTGKNNIHDAIDSIRGAAVAAKTTVTQGENMLVTETKNADGSTNYEVATAKDVKFDSVTATDDEGNETVLTAKGTQVKDGEGNEAEYGAKGITLKDQDGNSTVVNSGGLGFVDAIGNNVGPSITAKGINAGNTVIGGIAAGRVAADSQDAINGSQLKGVSDSVAGAIGGNTTVNPDGTISTSNIGGTGKDNINDAIGAVGDAATKAKSTVSEGKNIVVKESKNADGSTDYEVSTSPDLDVDSITAGGTKVDSDGVHIDGGPSMTKDGIDAGDKKVTGVADGEVAKDSKDAVNGGQLKGVSDSVADAIGGNTTVNPDGTINTSNIGGTGHDNINDAIASVKKDAQSAKSSVSNKDGNIVVNESKNADGSTDYEVGLADKIKVKEVDADQVNAGQVNVVGDKGTTTITGGGISITGPKGEAGPSMTTEGINAGGKKVTGVADGSITKDSKDAINGGQLHQSYQDIGAALGGGAGYDPEKGWKGPSYNVAGGTQNNVGDALNAIDNRVTNLGDQLQQAFYDTNKRMDKLEDKMSAGIAATAALENAPFVPGKLTMAVGAAYYNDQSAVGVTFRRTADNGRWSLTTGAAMGSQGNSPLVRVGVSTVID</sequence>
<dbReference type="EMBL" id="APRZ01000007">
    <property type="protein sequence ID" value="ENX36006.1"/>
    <property type="molecule type" value="Genomic_DNA"/>
</dbReference>
<keyword evidence="9" id="KW-0472">Membrane</keyword>
<keyword evidence="5" id="KW-1134">Transmembrane beta strand</keyword>
<feature type="domain" description="Trimeric autotransporter adhesin YadA-like C-terminal membrane anchor" evidence="12">
    <location>
        <begin position="713"/>
        <end position="766"/>
    </location>
</feature>
<dbReference type="InterPro" id="IPR045584">
    <property type="entry name" value="Pilin-like"/>
</dbReference>
<evidence type="ECO:0000256" key="6">
    <source>
        <dbReference type="ARBA" id="ARBA00022692"/>
    </source>
</evidence>
<feature type="domain" description="Trimeric autotransporter adhesin YadA-like stalk" evidence="13">
    <location>
        <begin position="440"/>
        <end position="482"/>
    </location>
</feature>
<evidence type="ECO:0000313" key="14">
    <source>
        <dbReference type="EMBL" id="ENX36006.1"/>
    </source>
</evidence>
<dbReference type="RefSeq" id="WP_005270344.1">
    <property type="nucleotide sequence ID" value="NZ_KB850194.1"/>
</dbReference>
<dbReference type="PATRIC" id="fig|1217695.3.peg.681"/>
<evidence type="ECO:0000256" key="1">
    <source>
        <dbReference type="ARBA" id="ARBA00004241"/>
    </source>
</evidence>
<dbReference type="Gene3D" id="1.20.5.170">
    <property type="match status" value="4"/>
</dbReference>
<evidence type="ECO:0000313" key="15">
    <source>
        <dbReference type="Proteomes" id="UP000013009"/>
    </source>
</evidence>
<dbReference type="HOGENOM" id="CLU_023974_0_0_6"/>
<dbReference type="SUPFAM" id="SSF54523">
    <property type="entry name" value="Pili subunits"/>
    <property type="match status" value="1"/>
</dbReference>
<evidence type="ECO:0000256" key="3">
    <source>
        <dbReference type="ARBA" id="ARBA00005848"/>
    </source>
</evidence>
<gene>
    <name evidence="14" type="ORF">F889_00705</name>
</gene>
<evidence type="ECO:0000256" key="11">
    <source>
        <dbReference type="SAM" id="MobiDB-lite"/>
    </source>
</evidence>
<feature type="domain" description="Trimeric autotransporter adhesin YadA-like stalk" evidence="13">
    <location>
        <begin position="600"/>
        <end position="636"/>
    </location>
</feature>
<dbReference type="Proteomes" id="UP000013009">
    <property type="component" value="Unassembled WGS sequence"/>
</dbReference>
<name>N9R123_9GAMM</name>
<dbReference type="InterPro" id="IPR005594">
    <property type="entry name" value="YadA_C"/>
</dbReference>
<evidence type="ECO:0008006" key="16">
    <source>
        <dbReference type="Google" id="ProtNLM"/>
    </source>
</evidence>
<accession>N9R123</accession>
<organism evidence="14 15">
    <name type="scientific">Acinetobacter colistiniresistens</name>
    <dbReference type="NCBI Taxonomy" id="280145"/>
    <lineage>
        <taxon>Bacteria</taxon>
        <taxon>Pseudomonadati</taxon>
        <taxon>Pseudomonadota</taxon>
        <taxon>Gammaproteobacteria</taxon>
        <taxon>Moraxellales</taxon>
        <taxon>Moraxellaceae</taxon>
        <taxon>Acinetobacter</taxon>
    </lineage>
</organism>
<keyword evidence="4" id="KW-0813">Transport</keyword>
<dbReference type="GO" id="GO:0015031">
    <property type="term" value="P:protein transport"/>
    <property type="evidence" value="ECO:0007669"/>
    <property type="project" value="UniProtKB-KW"/>
</dbReference>
<dbReference type="GO" id="GO:0009279">
    <property type="term" value="C:cell outer membrane"/>
    <property type="evidence" value="ECO:0007669"/>
    <property type="project" value="UniProtKB-SubCell"/>
</dbReference>
<dbReference type="InterPro" id="IPR011049">
    <property type="entry name" value="Serralysin-like_metalloprot_C"/>
</dbReference>
<comment type="caution">
    <text evidence="14">The sequence shown here is derived from an EMBL/GenBank/DDBJ whole genome shotgun (WGS) entry which is preliminary data.</text>
</comment>
<protein>
    <recommendedName>
        <fullName evidence="16">Trimeric autotransporter adhesin YadA-like C-terminal membrane anchor domain-containing protein</fullName>
    </recommendedName>
</protein>